<evidence type="ECO:0000256" key="1">
    <source>
        <dbReference type="ARBA" id="ARBA00004370"/>
    </source>
</evidence>
<comment type="similarity">
    <text evidence="3">Belongs to the 1-acyl-sn-glycerol-3-phosphate acyltransferase family.</text>
</comment>
<dbReference type="GO" id="GO:0008374">
    <property type="term" value="F:O-acyltransferase activity"/>
    <property type="evidence" value="ECO:0007669"/>
    <property type="project" value="InterPro"/>
</dbReference>
<feature type="domain" description="EF-hand" evidence="18">
    <location>
        <begin position="371"/>
        <end position="406"/>
    </location>
</feature>
<keyword evidence="10" id="KW-0443">Lipid metabolism</keyword>
<dbReference type="OrthoDB" id="272512at2759"/>
<keyword evidence="9 17" id="KW-1133">Transmembrane helix</keyword>
<keyword evidence="8" id="KW-0106">Calcium</keyword>
<feature type="domain" description="EF-hand" evidence="18">
    <location>
        <begin position="443"/>
        <end position="478"/>
    </location>
</feature>
<evidence type="ECO:0000256" key="16">
    <source>
        <dbReference type="SAM" id="MobiDB-lite"/>
    </source>
</evidence>
<evidence type="ECO:0000256" key="13">
    <source>
        <dbReference type="ARBA" id="ARBA00023264"/>
    </source>
</evidence>
<dbReference type="PANTHER" id="PTHR23063">
    <property type="entry name" value="PHOSPHOLIPID ACYLTRANSFERASE"/>
    <property type="match status" value="1"/>
</dbReference>
<comment type="pathway">
    <text evidence="2">Lipid metabolism; phospholipid metabolism.</text>
</comment>
<dbReference type="SMART" id="SM00054">
    <property type="entry name" value="EFh"/>
    <property type="match status" value="3"/>
</dbReference>
<evidence type="ECO:0000256" key="6">
    <source>
        <dbReference type="ARBA" id="ARBA00022692"/>
    </source>
</evidence>
<dbReference type="AlphaFoldDB" id="A0A1S3H618"/>
<feature type="region of interest" description="Disordered" evidence="16">
    <location>
        <begin position="492"/>
        <end position="511"/>
    </location>
</feature>
<keyword evidence="12" id="KW-0594">Phospholipid biosynthesis</keyword>
<evidence type="ECO:0000256" key="3">
    <source>
        <dbReference type="ARBA" id="ARBA00008655"/>
    </source>
</evidence>
<dbReference type="PROSITE" id="PS50222">
    <property type="entry name" value="EF_HAND_2"/>
    <property type="match status" value="3"/>
</dbReference>
<evidence type="ECO:0000256" key="2">
    <source>
        <dbReference type="ARBA" id="ARBA00005074"/>
    </source>
</evidence>
<comment type="pathway">
    <text evidence="15">Phospholipid metabolism.</text>
</comment>
<dbReference type="InterPro" id="IPR045252">
    <property type="entry name" value="LPCAT1-like"/>
</dbReference>
<evidence type="ECO:0000256" key="17">
    <source>
        <dbReference type="SAM" id="Phobius"/>
    </source>
</evidence>
<evidence type="ECO:0000256" key="10">
    <source>
        <dbReference type="ARBA" id="ARBA00023098"/>
    </source>
</evidence>
<dbReference type="GO" id="GO:0016020">
    <property type="term" value="C:membrane"/>
    <property type="evidence" value="ECO:0007669"/>
    <property type="project" value="UniProtKB-SubCell"/>
</dbReference>
<comment type="subcellular location">
    <subcellularLocation>
        <location evidence="1">Membrane</location>
    </subcellularLocation>
</comment>
<organism evidence="19 20">
    <name type="scientific">Lingula anatina</name>
    <name type="common">Brachiopod</name>
    <name type="synonym">Lingula unguis</name>
    <dbReference type="NCBI Taxonomy" id="7574"/>
    <lineage>
        <taxon>Eukaryota</taxon>
        <taxon>Metazoa</taxon>
        <taxon>Spiralia</taxon>
        <taxon>Lophotrochozoa</taxon>
        <taxon>Brachiopoda</taxon>
        <taxon>Linguliformea</taxon>
        <taxon>Lingulata</taxon>
        <taxon>Lingulida</taxon>
        <taxon>Linguloidea</taxon>
        <taxon>Lingulidae</taxon>
        <taxon>Lingula</taxon>
    </lineage>
</organism>
<keyword evidence="14" id="KW-0012">Acyltransferase</keyword>
<dbReference type="GeneID" id="106152427"/>
<keyword evidence="7" id="KW-0677">Repeat</keyword>
<evidence type="ECO:0000256" key="5">
    <source>
        <dbReference type="ARBA" id="ARBA00022679"/>
    </source>
</evidence>
<keyword evidence="4" id="KW-0444">Lipid biosynthesis</keyword>
<keyword evidence="13" id="KW-1208">Phospholipid metabolism</keyword>
<dbReference type="CDD" id="cd07991">
    <property type="entry name" value="LPLAT_LPCAT1-like"/>
    <property type="match status" value="1"/>
</dbReference>
<reference evidence="20" key="1">
    <citation type="submission" date="2025-08" db="UniProtKB">
        <authorList>
            <consortium name="RefSeq"/>
        </authorList>
    </citation>
    <scope>IDENTIFICATION</scope>
    <source>
        <tissue evidence="20">Gonads</tissue>
    </source>
</reference>
<evidence type="ECO:0000256" key="15">
    <source>
        <dbReference type="ARBA" id="ARBA00025707"/>
    </source>
</evidence>
<evidence type="ECO:0000256" key="4">
    <source>
        <dbReference type="ARBA" id="ARBA00022516"/>
    </source>
</evidence>
<dbReference type="InterPro" id="IPR018247">
    <property type="entry name" value="EF_Hand_1_Ca_BS"/>
</dbReference>
<dbReference type="Pfam" id="PF13499">
    <property type="entry name" value="EF-hand_7"/>
    <property type="match status" value="1"/>
</dbReference>
<evidence type="ECO:0000256" key="12">
    <source>
        <dbReference type="ARBA" id="ARBA00023209"/>
    </source>
</evidence>
<evidence type="ECO:0000259" key="18">
    <source>
        <dbReference type="PROSITE" id="PS50222"/>
    </source>
</evidence>
<gene>
    <name evidence="20" type="primary">LOC106152427</name>
</gene>
<sequence length="511" mass="58315">MRANKVLPRSESLVLPEVINPFVHDLQLTWWEKLQVAIMSVTIAPIRLVSLCVILLLAWPVAAFAVAFRSKEEKEQIVPVRGWRRILHKVCCFLYRSVFFVGGFHWIPFRGQRASAAEAPILVAAPHSSFVDVLLSIVTDMTTVVAKSDTKKIPLFGTLATFTQPIWVSREDPNSRQNTIKEIKRRAQSKGEWPQIIVFPEGTCTNRSCLITFKPGGFYPGVPVQPVCLRFPNRLDTYTWTWEGPGAFTLFWLTLCQIHNRFEVEYLPVYKPNEEEIADPKLFAKNVREQMTKCLNVPATDHTFDDCRLMTYAAKLKLPMASGIVEFNKVNKKLGITFEAAKAMLEKFRQIHTGKEGKITVQELAEHLNLPVSEALEDVFTMYDRDNSGTIDFREYVIGLSLVSEPANTEDTIQLAFQLFDSEGKGYLSESDLAQMLHNAFGMNEEGVRKLFQQVDKDQDSKISFDEFKAYAKQKPEYAKLFMTYQKLTNSANSEQPFEEQIDNDAKQKQD</sequence>
<evidence type="ECO:0000256" key="14">
    <source>
        <dbReference type="ARBA" id="ARBA00023315"/>
    </source>
</evidence>
<dbReference type="InterPro" id="IPR002048">
    <property type="entry name" value="EF_hand_dom"/>
</dbReference>
<dbReference type="Pfam" id="PF13202">
    <property type="entry name" value="EF-hand_5"/>
    <property type="match status" value="1"/>
</dbReference>
<dbReference type="GO" id="GO:0008654">
    <property type="term" value="P:phospholipid biosynthetic process"/>
    <property type="evidence" value="ECO:0007669"/>
    <property type="project" value="UniProtKB-KW"/>
</dbReference>
<dbReference type="PROSITE" id="PS00018">
    <property type="entry name" value="EF_HAND_1"/>
    <property type="match status" value="1"/>
</dbReference>
<keyword evidence="11 17" id="KW-0472">Membrane</keyword>
<dbReference type="Pfam" id="PF01553">
    <property type="entry name" value="Acyltransferase"/>
    <property type="match status" value="1"/>
</dbReference>
<feature type="transmembrane region" description="Helical" evidence="17">
    <location>
        <begin position="36"/>
        <end position="66"/>
    </location>
</feature>
<keyword evidence="5" id="KW-0808">Transferase</keyword>
<dbReference type="InterPro" id="IPR011992">
    <property type="entry name" value="EF-hand-dom_pair"/>
</dbReference>
<keyword evidence="6 17" id="KW-0812">Transmembrane</keyword>
<dbReference type="InterPro" id="IPR002123">
    <property type="entry name" value="Plipid/glycerol_acylTrfase"/>
</dbReference>
<accession>A0A1S3H618</accession>
<dbReference type="PANTHER" id="PTHR23063:SF52">
    <property type="entry name" value="LYSOPHOSPHATIDYLCHOLINE ACYLTRANSFERASE"/>
    <property type="match status" value="1"/>
</dbReference>
<keyword evidence="19" id="KW-1185">Reference proteome</keyword>
<dbReference type="PRINTS" id="PR00450">
    <property type="entry name" value="RECOVERIN"/>
</dbReference>
<dbReference type="Gene3D" id="1.10.238.10">
    <property type="entry name" value="EF-hand"/>
    <property type="match status" value="1"/>
</dbReference>
<evidence type="ECO:0000313" key="20">
    <source>
        <dbReference type="RefSeq" id="XP_013381448.1"/>
    </source>
</evidence>
<evidence type="ECO:0000313" key="19">
    <source>
        <dbReference type="Proteomes" id="UP000085678"/>
    </source>
</evidence>
<proteinExistence type="inferred from homology"/>
<dbReference type="SUPFAM" id="SSF69593">
    <property type="entry name" value="Glycerol-3-phosphate (1)-acyltransferase"/>
    <property type="match status" value="1"/>
</dbReference>
<dbReference type="SUPFAM" id="SSF47473">
    <property type="entry name" value="EF-hand"/>
    <property type="match status" value="1"/>
</dbReference>
<evidence type="ECO:0000256" key="9">
    <source>
        <dbReference type="ARBA" id="ARBA00022989"/>
    </source>
</evidence>
<dbReference type="SMART" id="SM00563">
    <property type="entry name" value="PlsC"/>
    <property type="match status" value="1"/>
</dbReference>
<dbReference type="GO" id="GO:0005783">
    <property type="term" value="C:endoplasmic reticulum"/>
    <property type="evidence" value="ECO:0007669"/>
    <property type="project" value="TreeGrafter"/>
</dbReference>
<dbReference type="GO" id="GO:0005509">
    <property type="term" value="F:calcium ion binding"/>
    <property type="evidence" value="ECO:0007669"/>
    <property type="project" value="InterPro"/>
</dbReference>
<dbReference type="GO" id="GO:0042171">
    <property type="term" value="F:lysophosphatidic acid acyltransferase activity"/>
    <property type="evidence" value="ECO:0007669"/>
    <property type="project" value="TreeGrafter"/>
</dbReference>
<evidence type="ECO:0000256" key="11">
    <source>
        <dbReference type="ARBA" id="ARBA00023136"/>
    </source>
</evidence>
<dbReference type="Proteomes" id="UP000085678">
    <property type="component" value="Unplaced"/>
</dbReference>
<protein>
    <submittedName>
        <fullName evidence="20">Lysophosphatidylcholine acyltransferase 2-like isoform X2</fullName>
    </submittedName>
</protein>
<dbReference type="FunFam" id="1.10.238.10:FF:000003">
    <property type="entry name" value="Calmodulin A"/>
    <property type="match status" value="1"/>
</dbReference>
<evidence type="ECO:0000256" key="8">
    <source>
        <dbReference type="ARBA" id="ARBA00022837"/>
    </source>
</evidence>
<evidence type="ECO:0000256" key="7">
    <source>
        <dbReference type="ARBA" id="ARBA00022737"/>
    </source>
</evidence>
<feature type="domain" description="EF-hand" evidence="18">
    <location>
        <begin position="408"/>
        <end position="442"/>
    </location>
</feature>
<dbReference type="UniPathway" id="UPA00085"/>
<dbReference type="RefSeq" id="XP_013381448.1">
    <property type="nucleotide sequence ID" value="XM_013525994.2"/>
</dbReference>
<name>A0A1S3H618_LINAN</name>